<evidence type="ECO:0000313" key="11">
    <source>
        <dbReference type="EMBL" id="CAE8705200.1"/>
    </source>
</evidence>
<feature type="transmembrane region" description="Helical" evidence="8">
    <location>
        <begin position="945"/>
        <end position="968"/>
    </location>
</feature>
<dbReference type="Pfam" id="PF25179">
    <property type="entry name" value="LMF1_C"/>
    <property type="match status" value="1"/>
</dbReference>
<protein>
    <submittedName>
        <fullName evidence="11">Uncharacterized protein</fullName>
    </submittedName>
</protein>
<dbReference type="SMART" id="SM00567">
    <property type="entry name" value="EZ_HEAT"/>
    <property type="match status" value="6"/>
</dbReference>
<evidence type="ECO:0000256" key="7">
    <source>
        <dbReference type="SAM" id="MobiDB-lite"/>
    </source>
</evidence>
<dbReference type="SUPFAM" id="SSF48371">
    <property type="entry name" value="ARM repeat"/>
    <property type="match status" value="1"/>
</dbReference>
<dbReference type="InterPro" id="IPR022086">
    <property type="entry name" value="IMCp"/>
</dbReference>
<dbReference type="InterPro" id="IPR057434">
    <property type="entry name" value="LMF1/2_N"/>
</dbReference>
<keyword evidence="5 8" id="KW-1133">Transmembrane helix</keyword>
<evidence type="ECO:0000256" key="2">
    <source>
        <dbReference type="ARBA" id="ARBA00005512"/>
    </source>
</evidence>
<dbReference type="Gene3D" id="1.25.10.10">
    <property type="entry name" value="Leucine-rich Repeat Variant"/>
    <property type="match status" value="3"/>
</dbReference>
<evidence type="ECO:0000256" key="1">
    <source>
        <dbReference type="ARBA" id="ARBA00004477"/>
    </source>
</evidence>
<feature type="domain" description="Lipase maturation factor 1/2 N-terminal" evidence="9">
    <location>
        <begin position="775"/>
        <end position="848"/>
    </location>
</feature>
<feature type="transmembrane region" description="Helical" evidence="8">
    <location>
        <begin position="880"/>
        <end position="899"/>
    </location>
</feature>
<keyword evidence="3 8" id="KW-0812">Transmembrane</keyword>
<dbReference type="InterPro" id="IPR028994">
    <property type="entry name" value="Integrin_alpha_N"/>
</dbReference>
<dbReference type="SUPFAM" id="SSF69318">
    <property type="entry name" value="Integrin alpha N-terminal domain"/>
    <property type="match status" value="1"/>
</dbReference>
<comment type="subcellular location">
    <subcellularLocation>
        <location evidence="1">Endoplasmic reticulum membrane</location>
        <topology evidence="1">Multi-pass membrane protein</topology>
    </subcellularLocation>
</comment>
<evidence type="ECO:0000259" key="9">
    <source>
        <dbReference type="Pfam" id="PF06762"/>
    </source>
</evidence>
<evidence type="ECO:0000256" key="4">
    <source>
        <dbReference type="ARBA" id="ARBA00022824"/>
    </source>
</evidence>
<dbReference type="PANTHER" id="PTHR14463:SF10">
    <property type="entry name" value="LIPASE MATURATION FACTOR 1"/>
    <property type="match status" value="1"/>
</dbReference>
<evidence type="ECO:0000256" key="3">
    <source>
        <dbReference type="ARBA" id="ARBA00022692"/>
    </source>
</evidence>
<dbReference type="InterPro" id="IPR011989">
    <property type="entry name" value="ARM-like"/>
</dbReference>
<feature type="compositionally biased region" description="Basic and acidic residues" evidence="7">
    <location>
        <begin position="688"/>
        <end position="699"/>
    </location>
</feature>
<proteinExistence type="inferred from homology"/>
<evidence type="ECO:0000256" key="5">
    <source>
        <dbReference type="ARBA" id="ARBA00022989"/>
    </source>
</evidence>
<dbReference type="InterPro" id="IPR004155">
    <property type="entry name" value="PBS_lyase_HEAT"/>
</dbReference>
<dbReference type="InterPro" id="IPR009613">
    <property type="entry name" value="LMF"/>
</dbReference>
<dbReference type="Pfam" id="PF06762">
    <property type="entry name" value="LMF1"/>
    <property type="match status" value="1"/>
</dbReference>
<evidence type="ECO:0000313" key="12">
    <source>
        <dbReference type="Proteomes" id="UP000626109"/>
    </source>
</evidence>
<feature type="region of interest" description="Disordered" evidence="7">
    <location>
        <begin position="688"/>
        <end position="708"/>
    </location>
</feature>
<dbReference type="PANTHER" id="PTHR14463">
    <property type="entry name" value="LIPASE MATURATION FACTOR"/>
    <property type="match status" value="1"/>
</dbReference>
<gene>
    <name evidence="11" type="ORF">PGLA2088_LOCUS33579</name>
</gene>
<evidence type="ECO:0000259" key="10">
    <source>
        <dbReference type="Pfam" id="PF25179"/>
    </source>
</evidence>
<dbReference type="InterPro" id="IPR057433">
    <property type="entry name" value="LMF1/2_C"/>
</dbReference>
<dbReference type="GO" id="GO:0005789">
    <property type="term" value="C:endoplasmic reticulum membrane"/>
    <property type="evidence" value="ECO:0007669"/>
    <property type="project" value="UniProtKB-SubCell"/>
</dbReference>
<dbReference type="Proteomes" id="UP000626109">
    <property type="component" value="Unassembled WGS sequence"/>
</dbReference>
<dbReference type="Pfam" id="PF13646">
    <property type="entry name" value="HEAT_2"/>
    <property type="match status" value="2"/>
</dbReference>
<keyword evidence="4" id="KW-0256">Endoplasmic reticulum</keyword>
<dbReference type="Pfam" id="PF12314">
    <property type="entry name" value="IMCp"/>
    <property type="match status" value="3"/>
</dbReference>
<reference evidence="11" key="1">
    <citation type="submission" date="2021-02" db="EMBL/GenBank/DDBJ databases">
        <authorList>
            <person name="Dougan E. K."/>
            <person name="Rhodes N."/>
            <person name="Thang M."/>
            <person name="Chan C."/>
        </authorList>
    </citation>
    <scope>NUCLEOTIDE SEQUENCE</scope>
</reference>
<dbReference type="GO" id="GO:0051604">
    <property type="term" value="P:protein maturation"/>
    <property type="evidence" value="ECO:0007669"/>
    <property type="project" value="InterPro"/>
</dbReference>
<comment type="similarity">
    <text evidence="2">Belongs to the lipase maturation factor family.</text>
</comment>
<evidence type="ECO:0000256" key="8">
    <source>
        <dbReference type="SAM" id="Phobius"/>
    </source>
</evidence>
<evidence type="ECO:0000256" key="6">
    <source>
        <dbReference type="ARBA" id="ARBA00023136"/>
    </source>
</evidence>
<comment type="caution">
    <text evidence="11">The sequence shown here is derived from an EMBL/GenBank/DDBJ whole genome shotgun (WGS) entry which is preliminary data.</text>
</comment>
<dbReference type="EMBL" id="CAJNNW010030921">
    <property type="protein sequence ID" value="CAE8705200.1"/>
    <property type="molecule type" value="Genomic_DNA"/>
</dbReference>
<accession>A0A813KQ26</accession>
<name>A0A813KQ26_POLGL</name>
<sequence length="1646" mass="183053">MAISRGMPPTSWSHASEPMATVGLDIDGDGIADIMVAGQDLDGDGIPDALQGHGVVHAKVLQSYPTQARAQSTVGRAIYPGHGMSAGAVGTSAVTRVASPPRRHDGYTQVQAGYTQPHAGYTQVQGPAVQMMYSAPAPVQMTYSAPAAMTIASPPVVMRSQSAYMQPVQPVFQDVIRPVIQEVVREVPVNQMELHTIFRESHEVELVEKRVDVPVIEVEERVEEVLKVLRHERIVEVPEIFREEILIQVARVEEREVIKNIELPIYEARERIVEVPIVLLQECLVEVPQVQCIELIREVPKQVTQTVQKYVDKPIVQVRERVVEVPFVTVKEQIVEVPVHEIVEIIRQVPRDELQQVTKEVEIPVIELRERIVEVPQAEVVENPVEVLDVEICEVIRQVPKYEIRYVDKEVIRHQVEYIEKLVEVPHIVYEERIIEVPQVERRELIRHVPVTVVQLVDKHVPKHSLRISERIVEIPTVLSQEKPVEVLEILHVEAITEVPRPTVNTIPVEIPIVVSVQAQERIEEVPYVLIQERPVEVPEVQFADAITQVAAPQVQYIDKAVPKVITEAVEVIQEMLQRPLIEEVAVAVPQIMTVEAAATAMLNQLALVPSILVFFRPCWWPALAVCWPLWHETHNHGGMWFHFGWDSMMDEIGFLSLLLSITLTLYDDVVDESKMLTYFDRCDGHESHRDQAEPHERGPVLQQSPEVAERMSSETLRERRRLSGGEHAEISQFQERVDVTHNGFWEQTMLESSLGPETTVIDWSRTLAELSLTLAGFRLFLAAGQLKMRVGSRCWKDLTCLYDHYETKPMPNAAAWYFHTCTSRGMKSAMQWFAIDLAECMVPFLLLGFAVSMGPVGLLHRKLLGGGNIHWLVRMSLQFPARLVGSFIIMVFVLGMFIGGNYAFLHSLSVVSLVASTGTVRGIPVEDVRTPGVFARATSWYRRIFAWLVIVLAGFVFLPSLGAYAWICTGNEATGSLLEPLMQSAVVQQASAMNLGIPYNRHAYFAGAVHERNEVVLLADVGQGWVEMDIPYKVGRPDRSPAASIVQMLKKDELIHPQQTSPLHRRFAWQWWFLGLGDDPTWLQLFLEKLCERHPDAWNAVERNPLHSVHDQLVNLRRVSVRMYNYRFAQPGETGLWWNRTFEDSPALKKDCEFARIDALSDPRSDNGRRIWVNLDNPCSSEEIPATLRFSARVHSLPFAGLEAHRPTGQKAGLSTTVQVLLFESDVDVQEKPCPSRSSFAESHCQSDSQTNAQDIYRGLAVTGFYALLASADPEPMTALSLQDVVAIRWHIPPAFQRLMLGIIVLDNPEQSLASYIEVGESVLSLTLVISFDSVLQDLESGVGPRQVEALQELASLGRRGGDKSVAAVCRGLEDSDDGVRRTAVNVLHAVAEKGDLFAISEVVGRLQHGTPAVRCAAAEALATVVEMGDAAAVAEVMKLVEHPEDGVRGTAIQALLSITERGDPNVTFALRAFLEHKDVSVRCAALEALALVVQQGDTACSASARALLDDPDQLVRCRAVHALAFASKTGDASAICAVQVCLTDPDELVRCAAVEALAFIAEKDDPTAIRLICKRLEDTHCHVRSLAVQALASLAARGNATAIGPVSALLRNTMANIRCASVEALACIAEWHSCNWCVILLSVC</sequence>
<feature type="domain" description="Lipase maturation factor 1/2 C-terminal" evidence="10">
    <location>
        <begin position="1057"/>
        <end position="1145"/>
    </location>
</feature>
<dbReference type="InterPro" id="IPR016024">
    <property type="entry name" value="ARM-type_fold"/>
</dbReference>
<organism evidence="11 12">
    <name type="scientific">Polarella glacialis</name>
    <name type="common">Dinoflagellate</name>
    <dbReference type="NCBI Taxonomy" id="89957"/>
    <lineage>
        <taxon>Eukaryota</taxon>
        <taxon>Sar</taxon>
        <taxon>Alveolata</taxon>
        <taxon>Dinophyceae</taxon>
        <taxon>Suessiales</taxon>
        <taxon>Suessiaceae</taxon>
        <taxon>Polarella</taxon>
    </lineage>
</organism>
<keyword evidence="6 8" id="KW-0472">Membrane</keyword>